<name>A0ABD6EGR9_9BILA</name>
<sequence>MTLRPAVYRQLCSLLKVRGIQDGGRACFANHTSTRAVSSHNLKEAIRQKISEHRRTVEQFRKEYGSSVVQEVTVDMIYGGMRSMKAMVTETSVLDPKKGIRFRGYTIPEIKELLPKAPGGAEPLPEAIWWLLCTGEVPTETQVASISKDWAARSALPDHIVQILHNFPPIIDPMTQFVSTIAALSSESSFAKIYLSNVPKSEYWEYVYEDAMDLLAKLPAIAAIIYRNLYREGSHTGVVNHEKDWSANLASMLGYEDPAFSEMLRMYLTIHSDHEGGNVSAHASRLVGSTLSDPYLSFSAAMAGLSGPLHGRVDKEVVHLLLDVQKELGPKYTSEALRTWVWKNVTGEQVRNRWPNVDAHSGVLLYHYGMTETSFHTVLFGVSRALGCLAQLIWDRGMELPVERPESYSTEGLMALAAAASKTSKPGFPRVTTSC</sequence>
<evidence type="ECO:0000256" key="1">
    <source>
        <dbReference type="RuleBase" id="RU000441"/>
    </source>
</evidence>
<accession>A0ABD6EGR9</accession>
<dbReference type="PANTHER" id="PTHR11739">
    <property type="entry name" value="CITRATE SYNTHASE"/>
    <property type="match status" value="1"/>
</dbReference>
<proteinExistence type="inferred from homology"/>
<dbReference type="PANTHER" id="PTHR11739:SF8">
    <property type="entry name" value="CITRATE SYNTHASE, MITOCHONDRIAL"/>
    <property type="match status" value="1"/>
</dbReference>
<reference evidence="2 3" key="1">
    <citation type="submission" date="2024-08" db="EMBL/GenBank/DDBJ databases">
        <title>Gnathostoma spinigerum genome.</title>
        <authorList>
            <person name="Gonzalez-Bertolin B."/>
            <person name="Monzon S."/>
            <person name="Zaballos A."/>
            <person name="Jimenez P."/>
            <person name="Dekumyoy P."/>
            <person name="Varona S."/>
            <person name="Cuesta I."/>
            <person name="Sumanam S."/>
            <person name="Adisakwattana P."/>
            <person name="Gasser R.B."/>
            <person name="Hernandez-Gonzalez A."/>
            <person name="Young N.D."/>
            <person name="Perteguer M.J."/>
        </authorList>
    </citation>
    <scope>NUCLEOTIDE SEQUENCE [LARGE SCALE GENOMIC DNA]</scope>
    <source>
        <strain evidence="2">AL3</strain>
        <tissue evidence="2">Liver</tissue>
    </source>
</reference>
<dbReference type="Proteomes" id="UP001608902">
    <property type="component" value="Unassembled WGS sequence"/>
</dbReference>
<evidence type="ECO:0000313" key="2">
    <source>
        <dbReference type="EMBL" id="MFH4979190.1"/>
    </source>
</evidence>
<dbReference type="InterPro" id="IPR002020">
    <property type="entry name" value="Citrate_synthase"/>
</dbReference>
<dbReference type="PRINTS" id="PR00143">
    <property type="entry name" value="CITRTSNTHASE"/>
</dbReference>
<dbReference type="FunFam" id="1.10.580.10:FF:000001">
    <property type="entry name" value="Citrate synthase"/>
    <property type="match status" value="1"/>
</dbReference>
<gene>
    <name evidence="2" type="ORF">AB6A40_005899</name>
</gene>
<dbReference type="AlphaFoldDB" id="A0ABD6EGR9"/>
<dbReference type="EMBL" id="JBGFUD010003940">
    <property type="protein sequence ID" value="MFH4979190.1"/>
    <property type="molecule type" value="Genomic_DNA"/>
</dbReference>
<evidence type="ECO:0000313" key="3">
    <source>
        <dbReference type="Proteomes" id="UP001608902"/>
    </source>
</evidence>
<dbReference type="Gene3D" id="1.10.580.10">
    <property type="entry name" value="Citrate Synthase, domain 1"/>
    <property type="match status" value="2"/>
</dbReference>
<comment type="caution">
    <text evidence="2">The sequence shown here is derived from an EMBL/GenBank/DDBJ whole genome shotgun (WGS) entry which is preliminary data.</text>
</comment>
<dbReference type="GO" id="GO:0016740">
    <property type="term" value="F:transferase activity"/>
    <property type="evidence" value="ECO:0007669"/>
    <property type="project" value="UniProtKB-KW"/>
</dbReference>
<organism evidence="2 3">
    <name type="scientific">Gnathostoma spinigerum</name>
    <dbReference type="NCBI Taxonomy" id="75299"/>
    <lineage>
        <taxon>Eukaryota</taxon>
        <taxon>Metazoa</taxon>
        <taxon>Ecdysozoa</taxon>
        <taxon>Nematoda</taxon>
        <taxon>Chromadorea</taxon>
        <taxon>Rhabditida</taxon>
        <taxon>Spirurina</taxon>
        <taxon>Gnathostomatomorpha</taxon>
        <taxon>Gnathostomatoidea</taxon>
        <taxon>Gnathostomatidae</taxon>
        <taxon>Gnathostoma</taxon>
    </lineage>
</organism>
<dbReference type="Gene3D" id="1.10.230.10">
    <property type="entry name" value="Cytochrome P450-Terp, domain 2"/>
    <property type="match status" value="1"/>
</dbReference>
<protein>
    <recommendedName>
        <fullName evidence="1">Citrate synthase</fullName>
    </recommendedName>
</protein>
<dbReference type="InterPro" id="IPR016142">
    <property type="entry name" value="Citrate_synth-like_lrg_a-sub"/>
</dbReference>
<dbReference type="InterPro" id="IPR016143">
    <property type="entry name" value="Citrate_synth-like_sm_a-sub"/>
</dbReference>
<keyword evidence="3" id="KW-1185">Reference proteome</keyword>
<dbReference type="Pfam" id="PF00285">
    <property type="entry name" value="Citrate_synt"/>
    <property type="match status" value="1"/>
</dbReference>
<dbReference type="SUPFAM" id="SSF48256">
    <property type="entry name" value="Citrate synthase"/>
    <property type="match status" value="1"/>
</dbReference>
<comment type="similarity">
    <text evidence="1">Belongs to the citrate synthase family.</text>
</comment>
<dbReference type="InterPro" id="IPR036969">
    <property type="entry name" value="Citrate_synthase_sf"/>
</dbReference>
<keyword evidence="1" id="KW-0808">Transferase</keyword>